<proteinExistence type="predicted"/>
<reference evidence="1 2" key="1">
    <citation type="submission" date="2023-10" db="EMBL/GenBank/DDBJ databases">
        <authorList>
            <person name="Maclean D."/>
            <person name="Macfadyen A."/>
        </authorList>
    </citation>
    <scope>NUCLEOTIDE SEQUENCE [LARGE SCALE GENOMIC DNA]</scope>
</reference>
<dbReference type="AlphaFoldDB" id="A0AAV1HY04"/>
<evidence type="ECO:0000313" key="1">
    <source>
        <dbReference type="EMBL" id="CAK0763586.1"/>
    </source>
</evidence>
<gene>
    <name evidence="1" type="ORF">CVIRNUC_003073</name>
</gene>
<dbReference type="PANTHER" id="PTHR43336">
    <property type="entry name" value="OXYGEN SENSOR HISTIDINE KINASE RESPONSE REGULATOR DEVS/DOSS"/>
    <property type="match status" value="1"/>
</dbReference>
<accession>A0AAV1HY04</accession>
<protein>
    <submittedName>
        <fullName evidence="1">Uncharacterized protein</fullName>
    </submittedName>
</protein>
<organism evidence="1 2">
    <name type="scientific">Coccomyxa viridis</name>
    <dbReference type="NCBI Taxonomy" id="1274662"/>
    <lineage>
        <taxon>Eukaryota</taxon>
        <taxon>Viridiplantae</taxon>
        <taxon>Chlorophyta</taxon>
        <taxon>core chlorophytes</taxon>
        <taxon>Trebouxiophyceae</taxon>
        <taxon>Trebouxiophyceae incertae sedis</taxon>
        <taxon>Coccomyxaceae</taxon>
        <taxon>Coccomyxa</taxon>
    </lineage>
</organism>
<keyword evidence="2" id="KW-1185">Reference proteome</keyword>
<dbReference type="Proteomes" id="UP001314263">
    <property type="component" value="Unassembled WGS sequence"/>
</dbReference>
<evidence type="ECO:0000313" key="2">
    <source>
        <dbReference type="Proteomes" id="UP001314263"/>
    </source>
</evidence>
<dbReference type="EMBL" id="CAUYUE010000004">
    <property type="protein sequence ID" value="CAK0763586.1"/>
    <property type="molecule type" value="Genomic_DNA"/>
</dbReference>
<comment type="caution">
    <text evidence="1">The sequence shown here is derived from an EMBL/GenBank/DDBJ whole genome shotgun (WGS) entry which is preliminary data.</text>
</comment>
<name>A0AAV1HY04_9CHLO</name>
<sequence length="185" mass="20896">MEYLYDKVRRRVRQIDYVTVKGSQQPMGLFTYDVSLERVPSPNQGTYIAYTAAALTRRDSLMSQVSGVGSVADGRSANAAELLDDDVISFSMSAYNWEYSDHPDLACTWAVDEAFLGLFAQGFSAYREGSWLQAKQILEQTKFMRRTLLGQPLQDGPSNTLLNFMAGHDYTAPFTWKGYRELTDK</sequence>
<dbReference type="PANTHER" id="PTHR43336:SF3">
    <property type="entry name" value="GUANYLATE CYCLASE DOMAIN-CONTAINING PROTEIN"/>
    <property type="match status" value="1"/>
</dbReference>